<dbReference type="RefSeq" id="WP_016483820.1">
    <property type="nucleotide sequence ID" value="NC_021487.1"/>
</dbReference>
<keyword evidence="15" id="KW-1185">Reference proteome</keyword>
<keyword evidence="7 12" id="KW-1133">Transmembrane helix</keyword>
<evidence type="ECO:0000313" key="15">
    <source>
        <dbReference type="Proteomes" id="UP000014227"/>
    </source>
</evidence>
<dbReference type="Gene3D" id="6.10.140.1330">
    <property type="match status" value="1"/>
</dbReference>
<comment type="similarity">
    <text evidence="2">Belongs to the monovalent cation:proton antiporter 1 (CPA1) transporter (TC 2.A.36) family.</text>
</comment>
<dbReference type="GO" id="GO:0098719">
    <property type="term" value="P:sodium ion import across plasma membrane"/>
    <property type="evidence" value="ECO:0007669"/>
    <property type="project" value="TreeGrafter"/>
</dbReference>
<feature type="transmembrane region" description="Helical" evidence="12">
    <location>
        <begin position="362"/>
        <end position="385"/>
    </location>
</feature>
<reference evidence="15" key="1">
    <citation type="submission" date="2013-03" db="EMBL/GenBank/DDBJ databases">
        <title>Genome sequence of Chthonomonas calidirosea, the first sequenced genome from the Armatimonadetes phylum (formally candidate division OP10).</title>
        <authorList>
            <person name="Lee K.C.Y."/>
            <person name="Morgan X.C."/>
            <person name="Dunfield P.F."/>
            <person name="Tamas I."/>
            <person name="Houghton K.M."/>
            <person name="Vyssotski M."/>
            <person name="Ryan J.L.J."/>
            <person name="Lagutin K."/>
            <person name="McDonald I.R."/>
            <person name="Stott M.B."/>
        </authorList>
    </citation>
    <scope>NUCLEOTIDE SEQUENCE [LARGE SCALE GENOMIC DNA]</scope>
    <source>
        <strain evidence="15">DSM 23976 / ICMP 18418 / T49</strain>
    </source>
</reference>
<dbReference type="PATRIC" id="fig|1303518.3.peg.2611"/>
<evidence type="ECO:0000313" key="14">
    <source>
        <dbReference type="EMBL" id="CCW36309.1"/>
    </source>
</evidence>
<accession>S0EZI8</accession>
<evidence type="ECO:0000256" key="10">
    <source>
        <dbReference type="ARBA" id="ARBA00023136"/>
    </source>
</evidence>
<dbReference type="STRING" id="454171.CP488_01578"/>
<feature type="transmembrane region" description="Helical" evidence="12">
    <location>
        <begin position="86"/>
        <end position="109"/>
    </location>
</feature>
<gene>
    <name evidence="14" type="ORF">CCALI_02512</name>
</gene>
<dbReference type="PANTHER" id="PTHR10110:SF195">
    <property type="entry name" value="NA(+)_H(+) ANTIPORTER NHAS2"/>
    <property type="match status" value="1"/>
</dbReference>
<keyword evidence="4" id="KW-0050">Antiport</keyword>
<evidence type="ECO:0000256" key="9">
    <source>
        <dbReference type="ARBA" id="ARBA00023065"/>
    </source>
</evidence>
<evidence type="ECO:0000256" key="12">
    <source>
        <dbReference type="SAM" id="Phobius"/>
    </source>
</evidence>
<dbReference type="GO" id="GO:0051453">
    <property type="term" value="P:regulation of intracellular pH"/>
    <property type="evidence" value="ECO:0007669"/>
    <property type="project" value="TreeGrafter"/>
</dbReference>
<evidence type="ECO:0000256" key="8">
    <source>
        <dbReference type="ARBA" id="ARBA00023053"/>
    </source>
</evidence>
<organism evidence="14 15">
    <name type="scientific">Chthonomonas calidirosea (strain DSM 23976 / ICMP 18418 / T49)</name>
    <dbReference type="NCBI Taxonomy" id="1303518"/>
    <lineage>
        <taxon>Bacteria</taxon>
        <taxon>Bacillati</taxon>
        <taxon>Armatimonadota</taxon>
        <taxon>Chthonomonadia</taxon>
        <taxon>Chthonomonadales</taxon>
        <taxon>Chthonomonadaceae</taxon>
        <taxon>Chthonomonas</taxon>
    </lineage>
</organism>
<evidence type="ECO:0000256" key="7">
    <source>
        <dbReference type="ARBA" id="ARBA00022989"/>
    </source>
</evidence>
<dbReference type="InterPro" id="IPR006153">
    <property type="entry name" value="Cation/H_exchanger_TM"/>
</dbReference>
<dbReference type="EMBL" id="HF951689">
    <property type="protein sequence ID" value="CCW36309.1"/>
    <property type="molecule type" value="Genomic_DNA"/>
</dbReference>
<evidence type="ECO:0000256" key="4">
    <source>
        <dbReference type="ARBA" id="ARBA00022449"/>
    </source>
</evidence>
<dbReference type="InterPro" id="IPR018422">
    <property type="entry name" value="Cation/H_exchanger_CPA1"/>
</dbReference>
<feature type="transmembrane region" description="Helical" evidence="12">
    <location>
        <begin position="115"/>
        <end position="133"/>
    </location>
</feature>
<evidence type="ECO:0000256" key="6">
    <source>
        <dbReference type="ARBA" id="ARBA00022692"/>
    </source>
</evidence>
<dbReference type="Proteomes" id="UP000014227">
    <property type="component" value="Chromosome I"/>
</dbReference>
<keyword evidence="6 12" id="KW-0812">Transmembrane</keyword>
<dbReference type="eggNOG" id="COG0025">
    <property type="taxonomic scope" value="Bacteria"/>
</dbReference>
<dbReference type="PANTHER" id="PTHR10110">
    <property type="entry name" value="SODIUM/HYDROGEN EXCHANGER"/>
    <property type="match status" value="1"/>
</dbReference>
<evidence type="ECO:0000256" key="1">
    <source>
        <dbReference type="ARBA" id="ARBA00004651"/>
    </source>
</evidence>
<keyword evidence="9" id="KW-0406">Ion transport</keyword>
<proteinExistence type="inferred from homology"/>
<keyword evidence="10 12" id="KW-0472">Membrane</keyword>
<evidence type="ECO:0000256" key="11">
    <source>
        <dbReference type="ARBA" id="ARBA00023201"/>
    </source>
</evidence>
<protein>
    <submittedName>
        <fullName evidence="14">Sodium/proton antiporter, CPA1 family (TC 2.A.36)</fullName>
    </submittedName>
</protein>
<dbReference type="GO" id="GO:0005886">
    <property type="term" value="C:plasma membrane"/>
    <property type="evidence" value="ECO:0007669"/>
    <property type="project" value="UniProtKB-SubCell"/>
</dbReference>
<feature type="transmembrane region" description="Helical" evidence="12">
    <location>
        <begin position="6"/>
        <end position="24"/>
    </location>
</feature>
<evidence type="ECO:0000256" key="2">
    <source>
        <dbReference type="ARBA" id="ARBA00007367"/>
    </source>
</evidence>
<name>S0EZI8_CHTCT</name>
<feature type="domain" description="Cation/H+ exchanger transmembrane" evidence="13">
    <location>
        <begin position="15"/>
        <end position="385"/>
    </location>
</feature>
<keyword evidence="8" id="KW-0915">Sodium</keyword>
<dbReference type="AlphaFoldDB" id="S0EZI8"/>
<dbReference type="GO" id="GO:0015385">
    <property type="term" value="F:sodium:proton antiporter activity"/>
    <property type="evidence" value="ECO:0007669"/>
    <property type="project" value="InterPro"/>
</dbReference>
<dbReference type="Pfam" id="PF00999">
    <property type="entry name" value="Na_H_Exchanger"/>
    <property type="match status" value="1"/>
</dbReference>
<evidence type="ECO:0000256" key="5">
    <source>
        <dbReference type="ARBA" id="ARBA00022475"/>
    </source>
</evidence>
<dbReference type="HOGENOM" id="CLU_005912_8_1_0"/>
<keyword evidence="11" id="KW-0739">Sodium transport</keyword>
<comment type="subcellular location">
    <subcellularLocation>
        <location evidence="1">Cell membrane</location>
        <topology evidence="1">Multi-pass membrane protein</topology>
    </subcellularLocation>
</comment>
<feature type="transmembrane region" description="Helical" evidence="12">
    <location>
        <begin position="31"/>
        <end position="49"/>
    </location>
</feature>
<feature type="transmembrane region" description="Helical" evidence="12">
    <location>
        <begin position="295"/>
        <end position="313"/>
    </location>
</feature>
<feature type="transmembrane region" description="Helical" evidence="12">
    <location>
        <begin position="334"/>
        <end position="356"/>
    </location>
</feature>
<evidence type="ECO:0000259" key="13">
    <source>
        <dbReference type="Pfam" id="PF00999"/>
    </source>
</evidence>
<feature type="transmembrane region" description="Helical" evidence="12">
    <location>
        <begin position="55"/>
        <end position="74"/>
    </location>
</feature>
<feature type="transmembrane region" description="Helical" evidence="12">
    <location>
        <begin position="235"/>
        <end position="253"/>
    </location>
</feature>
<keyword evidence="3" id="KW-0813">Transport</keyword>
<dbReference type="GO" id="GO:0015386">
    <property type="term" value="F:potassium:proton antiporter activity"/>
    <property type="evidence" value="ECO:0007669"/>
    <property type="project" value="TreeGrafter"/>
</dbReference>
<keyword evidence="5" id="KW-1003">Cell membrane</keyword>
<sequence>MSGPFDPNLFLPLFLIAVFVALIARKLQIPYAVALVGAGLVVGFSHLLPRARLDAHVLLTLFLPPLLFKTALLLNYQDLKKNALPIVIYTLGACLFSALVVTIGVAWALAIPLKVAFVFGALISATDPIAVIALFQKLGAPARLTLLIESESLFNDGIAAVLFTLATQTALGRHPTPVGIGQHFAILLLGGVGIGGLIGLLASLFHRHVDDHLLELMLTTVTAFGSYLVADRLHASGVVSVVTTGLIVGHIGCEAMSATTKEAVYAFWEYAEFVVNSLVFLLIGAELASLPWFSLWKAALVAAALVIVGRLSVYPLSFLANRLNASVPLRWQPILWWGGLRGALSMALVLSLAPRFPFRPQLIAMTFGTVAVSILLQGLTMAPLLHRLLSKEEQLAPPTPAHRPS</sequence>
<feature type="transmembrane region" description="Helical" evidence="12">
    <location>
        <begin position="212"/>
        <end position="229"/>
    </location>
</feature>
<dbReference type="KEGG" id="ccz:CCALI_02512"/>
<evidence type="ECO:0000256" key="3">
    <source>
        <dbReference type="ARBA" id="ARBA00022448"/>
    </source>
</evidence>
<dbReference type="InParanoid" id="S0EZI8"/>
<feature type="transmembrane region" description="Helical" evidence="12">
    <location>
        <begin position="183"/>
        <end position="205"/>
    </location>
</feature>